<dbReference type="PANTHER" id="PTHR33307:SF6">
    <property type="entry name" value="ALPHA-RHAMNOSIDASE (EUROFUNG)-RELATED"/>
    <property type="match status" value="1"/>
</dbReference>
<reference evidence="9" key="1">
    <citation type="journal article" date="2019" name="Int. J. Syst. Evol. Microbiol.">
        <title>The Global Catalogue of Microorganisms (GCM) 10K type strain sequencing project: providing services to taxonomists for standard genome sequencing and annotation.</title>
        <authorList>
            <consortium name="The Broad Institute Genomics Platform"/>
            <consortium name="The Broad Institute Genome Sequencing Center for Infectious Disease"/>
            <person name="Wu L."/>
            <person name="Ma J."/>
        </authorList>
    </citation>
    <scope>NUCLEOTIDE SEQUENCE [LARGE SCALE GENOMIC DNA]</scope>
    <source>
        <strain evidence="9">CCUG 67170</strain>
    </source>
</reference>
<dbReference type="GO" id="GO:0016787">
    <property type="term" value="F:hydrolase activity"/>
    <property type="evidence" value="ECO:0007669"/>
    <property type="project" value="UniProtKB-KW"/>
</dbReference>
<dbReference type="Proteomes" id="UP001595807">
    <property type="component" value="Unassembled WGS sequence"/>
</dbReference>
<keyword evidence="9" id="KW-1185">Reference proteome</keyword>
<evidence type="ECO:0000256" key="1">
    <source>
        <dbReference type="ARBA" id="ARBA00001445"/>
    </source>
</evidence>
<dbReference type="EMBL" id="JBHRZV010000049">
    <property type="protein sequence ID" value="MFC3928184.1"/>
    <property type="molecule type" value="Genomic_DNA"/>
</dbReference>
<dbReference type="InterPro" id="IPR016007">
    <property type="entry name" value="Alpha_rhamnosid"/>
</dbReference>
<proteinExistence type="predicted"/>
<comment type="catalytic activity">
    <reaction evidence="1">
        <text>Hydrolysis of terminal non-reducing alpha-L-rhamnose residues in alpha-L-rhamnosides.</text>
        <dbReference type="EC" id="3.2.1.40"/>
    </reaction>
</comment>
<dbReference type="Gene3D" id="1.50.10.10">
    <property type="match status" value="1"/>
</dbReference>
<dbReference type="InterPro" id="IPR008928">
    <property type="entry name" value="6-hairpin_glycosidase_sf"/>
</dbReference>
<comment type="caution">
    <text evidence="8">The sequence shown here is derived from an EMBL/GenBank/DDBJ whole genome shotgun (WGS) entry which is preliminary data.</text>
</comment>
<evidence type="ECO:0000256" key="3">
    <source>
        <dbReference type="ARBA" id="ARBA00022801"/>
    </source>
</evidence>
<evidence type="ECO:0000259" key="6">
    <source>
        <dbReference type="Pfam" id="PF17389"/>
    </source>
</evidence>
<dbReference type="PANTHER" id="PTHR33307">
    <property type="entry name" value="ALPHA-RHAMNOSIDASE (EUROFUNG)"/>
    <property type="match status" value="1"/>
</dbReference>
<dbReference type="Pfam" id="PF05592">
    <property type="entry name" value="Bac_rhamnosid"/>
    <property type="match status" value="1"/>
</dbReference>
<accession>A0ABV8CVM5</accession>
<dbReference type="Pfam" id="PF08531">
    <property type="entry name" value="Bac_rhamnosid_N"/>
    <property type="match status" value="1"/>
</dbReference>
<sequence length="866" mass="98983">MKIHNLKVNGINEPLGYHFDYLTFSWELATQHVPDNLSFTIEVAKDSTFLDIVWKDEIIDTFNTISTTADFLEPRQHYFWRVSTENSQAVSHFETSKMDELWSADWITYNEKSLPSVRFSKRISVDKPVQSARLYSIGLGLYEVELNNQKVGQEYFTPGYHSYDFIEQYQTYDVTDLLTPEMELSFILGNGWYRGRFVFEGGFENLYGDKQKLIAELHITYQDGSTELIVTDNSWKTTSTAIQDNSIYDGETIDFGHTIKLLTTVEVNDTKQNLQGRIDPPIGIVESFTPCVFYDAAGQLILDFGQEMTGWISGTLPANKKRVIFQFAEILQNDTFYTDNLRTAKQTFTILNNDIQRFIRPHFTFFGFRYVKVEGLSEHEAKTFKAQAIHSLMDERFSFSSSHDKLNQLMSNIRWSQKDNFLSIPTDCPQRDERMGWTGDITVFANTACYNMETRAFLGHFMQMLSLEQKHVNGAIPFFAPLPKVDNKEGLNPFLTSAGAAVWGDAATVLPYTLYKHFRDKGLLAKHIDSMVDWVDFIYQQDEARGGNRLWDFGWQLGDWLALDSGIKGSVFGATDSALVASVYYYLSANYTAQALHILNDKRTKFYQQLTEDIRQAILKTYFIENKLNLNPKTLQSEVEHIRQNMANTFAGQSIPTRIDTQTGLSLLLRYGLYPNEMAQKDLIDRLKNNLTEHDGFLTTGFAGTPALPHALLDNGLKQEAFNLLFKEAAPSWLFEVNMGATTTWERWDSLLPDGTISGTDMNSLNHYAYGAIEDFIVEKLLGINLPDVIDNTATYTIFPHYTDHLDWVEGRLKTPNGDLTVRWEKNGTRVSISVNLPVRTKAIFITPNGDYQWLQAGENHLSFIA</sequence>
<feature type="domain" description="Alpha-L-rhamnosidase concanavalin-like" evidence="4">
    <location>
        <begin position="298"/>
        <end position="389"/>
    </location>
</feature>
<dbReference type="SUPFAM" id="SSF48208">
    <property type="entry name" value="Six-hairpin glycosidases"/>
    <property type="match status" value="1"/>
</dbReference>
<feature type="domain" description="Bacterial alpha-L-rhamnosidase N-terminal" evidence="5">
    <location>
        <begin position="127"/>
        <end position="281"/>
    </location>
</feature>
<dbReference type="Gene3D" id="2.60.120.260">
    <property type="entry name" value="Galactose-binding domain-like"/>
    <property type="match status" value="2"/>
</dbReference>
<evidence type="ECO:0000259" key="5">
    <source>
        <dbReference type="Pfam" id="PF08531"/>
    </source>
</evidence>
<keyword evidence="3 8" id="KW-0378">Hydrolase</keyword>
<dbReference type="Pfam" id="PF17389">
    <property type="entry name" value="Bac_rhamnosid6H"/>
    <property type="match status" value="1"/>
</dbReference>
<dbReference type="Gene3D" id="2.60.420.10">
    <property type="entry name" value="Maltose phosphorylase, domain 3"/>
    <property type="match status" value="1"/>
</dbReference>
<dbReference type="InterPro" id="IPR013737">
    <property type="entry name" value="Bac_rhamnosid_N"/>
</dbReference>
<evidence type="ECO:0000313" key="9">
    <source>
        <dbReference type="Proteomes" id="UP001595807"/>
    </source>
</evidence>
<dbReference type="InterPro" id="IPR012341">
    <property type="entry name" value="6hp_glycosidase-like_sf"/>
</dbReference>
<dbReference type="Pfam" id="PF17390">
    <property type="entry name" value="Bac_rhamnosid_C"/>
    <property type="match status" value="1"/>
</dbReference>
<evidence type="ECO:0000259" key="4">
    <source>
        <dbReference type="Pfam" id="PF05592"/>
    </source>
</evidence>
<dbReference type="InterPro" id="IPR013783">
    <property type="entry name" value="Ig-like_fold"/>
</dbReference>
<name>A0ABV8CVM5_9STRE</name>
<feature type="domain" description="Alpha-L-rhamnosidase C-terminal" evidence="7">
    <location>
        <begin position="797"/>
        <end position="853"/>
    </location>
</feature>
<evidence type="ECO:0000256" key="2">
    <source>
        <dbReference type="ARBA" id="ARBA00012652"/>
    </source>
</evidence>
<organism evidence="8 9">
    <name type="scientific">Streptococcus caprae</name>
    <dbReference type="NCBI Taxonomy" id="1640501"/>
    <lineage>
        <taxon>Bacteria</taxon>
        <taxon>Bacillati</taxon>
        <taxon>Bacillota</taxon>
        <taxon>Bacilli</taxon>
        <taxon>Lactobacillales</taxon>
        <taxon>Streptococcaceae</taxon>
        <taxon>Streptococcus</taxon>
    </lineage>
</organism>
<evidence type="ECO:0000313" key="8">
    <source>
        <dbReference type="EMBL" id="MFC3928184.1"/>
    </source>
</evidence>
<feature type="domain" description="Alpha-L-rhamnosidase six-hairpin glycosidase" evidence="6">
    <location>
        <begin position="396"/>
        <end position="779"/>
    </location>
</feature>
<gene>
    <name evidence="8" type="ORF">ACFORF_06330</name>
</gene>
<dbReference type="InterPro" id="IPR035398">
    <property type="entry name" value="Bac_rhamnosid_C"/>
</dbReference>
<dbReference type="Gene3D" id="2.60.40.10">
    <property type="entry name" value="Immunoglobulins"/>
    <property type="match status" value="1"/>
</dbReference>
<protein>
    <recommendedName>
        <fullName evidence="2">alpha-L-rhamnosidase</fullName>
        <ecNumber evidence="2">3.2.1.40</ecNumber>
    </recommendedName>
</protein>
<evidence type="ECO:0000259" key="7">
    <source>
        <dbReference type="Pfam" id="PF17390"/>
    </source>
</evidence>
<dbReference type="RefSeq" id="WP_380426504.1">
    <property type="nucleotide sequence ID" value="NZ_JBHRZV010000049.1"/>
</dbReference>
<dbReference type="InterPro" id="IPR008902">
    <property type="entry name" value="Rhamnosid_concanavalin"/>
</dbReference>
<dbReference type="EC" id="3.2.1.40" evidence="2"/>
<dbReference type="InterPro" id="IPR035396">
    <property type="entry name" value="Bac_rhamnosid6H"/>
</dbReference>